<name>A0AAV8T1T8_9ROSI</name>
<evidence type="ECO:0000313" key="3">
    <source>
        <dbReference type="EMBL" id="KAJ8760178.1"/>
    </source>
</evidence>
<dbReference type="InterPro" id="IPR008889">
    <property type="entry name" value="VQ"/>
</dbReference>
<comment type="caution">
    <text evidence="3">The sequence shown here is derived from an EMBL/GenBank/DDBJ whole genome shotgun (WGS) entry which is preliminary data.</text>
</comment>
<evidence type="ECO:0000313" key="4">
    <source>
        <dbReference type="Proteomes" id="UP001159364"/>
    </source>
</evidence>
<feature type="domain" description="VQ" evidence="2">
    <location>
        <begin position="31"/>
        <end position="56"/>
    </location>
</feature>
<reference evidence="3 4" key="1">
    <citation type="submission" date="2021-09" db="EMBL/GenBank/DDBJ databases">
        <title>Genomic insights and catalytic innovation underlie evolution of tropane alkaloids biosynthesis.</title>
        <authorList>
            <person name="Wang Y.-J."/>
            <person name="Tian T."/>
            <person name="Huang J.-P."/>
            <person name="Huang S.-X."/>
        </authorList>
    </citation>
    <scope>NUCLEOTIDE SEQUENCE [LARGE SCALE GENOMIC DNA]</scope>
    <source>
        <strain evidence="3">KIB-2018</strain>
        <tissue evidence="3">Leaf</tissue>
    </source>
</reference>
<evidence type="ECO:0000259" key="2">
    <source>
        <dbReference type="Pfam" id="PF05678"/>
    </source>
</evidence>
<feature type="region of interest" description="Disordered" evidence="1">
    <location>
        <begin position="78"/>
        <end position="112"/>
    </location>
</feature>
<evidence type="ECO:0000256" key="1">
    <source>
        <dbReference type="SAM" id="MobiDB-lite"/>
    </source>
</evidence>
<organism evidence="3 4">
    <name type="scientific">Erythroxylum novogranatense</name>
    <dbReference type="NCBI Taxonomy" id="1862640"/>
    <lineage>
        <taxon>Eukaryota</taxon>
        <taxon>Viridiplantae</taxon>
        <taxon>Streptophyta</taxon>
        <taxon>Embryophyta</taxon>
        <taxon>Tracheophyta</taxon>
        <taxon>Spermatophyta</taxon>
        <taxon>Magnoliopsida</taxon>
        <taxon>eudicotyledons</taxon>
        <taxon>Gunneridae</taxon>
        <taxon>Pentapetalae</taxon>
        <taxon>rosids</taxon>
        <taxon>fabids</taxon>
        <taxon>Malpighiales</taxon>
        <taxon>Erythroxylaceae</taxon>
        <taxon>Erythroxylum</taxon>
    </lineage>
</organism>
<dbReference type="Pfam" id="PF05678">
    <property type="entry name" value="VQ"/>
    <property type="match status" value="1"/>
</dbReference>
<dbReference type="AlphaFoldDB" id="A0AAV8T1T8"/>
<dbReference type="PANTHER" id="PTHR33624:SF2">
    <property type="entry name" value="SIGMA FACTOR BINDING PROTEIN 1, CHLOROPLASTIC"/>
    <property type="match status" value="1"/>
</dbReference>
<dbReference type="InterPro" id="IPR039335">
    <property type="entry name" value="SIB1/2"/>
</dbReference>
<keyword evidence="4" id="KW-1185">Reference proteome</keyword>
<dbReference type="Proteomes" id="UP001159364">
    <property type="component" value="Linkage Group LG07"/>
</dbReference>
<feature type="compositionally biased region" description="Basic and acidic residues" evidence="1">
    <location>
        <begin position="1"/>
        <end position="14"/>
    </location>
</feature>
<gene>
    <name evidence="3" type="ORF">K2173_011034</name>
</gene>
<protein>
    <recommendedName>
        <fullName evidence="2">VQ domain-containing protein</fullName>
    </recommendedName>
</protein>
<accession>A0AAV8T1T8</accession>
<sequence>MDSSKKDLVQDRKKPGSMSKSKKKPMKVVYISNPMKFKTSASGFRALVQELTGQDAEYPDARKTVDCEDVGGHGGQVVHDASKSCSSTTTTVVDDLPSEVSGTDLPRDQVETPDDCPFDPYDGVFIPQMFEIFPGLVPSSLLLESDTHGFARNRVGFL</sequence>
<feature type="compositionally biased region" description="Low complexity" evidence="1">
    <location>
        <begin position="78"/>
        <end position="91"/>
    </location>
</feature>
<dbReference type="EMBL" id="JAIWQS010000007">
    <property type="protein sequence ID" value="KAJ8760178.1"/>
    <property type="molecule type" value="Genomic_DNA"/>
</dbReference>
<proteinExistence type="predicted"/>
<feature type="region of interest" description="Disordered" evidence="1">
    <location>
        <begin position="1"/>
        <end position="25"/>
    </location>
</feature>
<dbReference type="PANTHER" id="PTHR33624">
    <property type="entry name" value="SIGMA FACTOR BINDING PROTEIN 1, CHLOROPLASTIC"/>
    <property type="match status" value="1"/>
</dbReference>